<dbReference type="InterPro" id="IPR011701">
    <property type="entry name" value="MFS"/>
</dbReference>
<evidence type="ECO:0000256" key="4">
    <source>
        <dbReference type="ARBA" id="ARBA00022989"/>
    </source>
</evidence>
<dbReference type="NCBIfam" id="NF007107">
    <property type="entry name" value="PRK09556.1"/>
    <property type="match status" value="1"/>
</dbReference>
<gene>
    <name evidence="8" type="primary">uhpT</name>
    <name evidence="8" type="ORF">VMF7928_00286</name>
</gene>
<dbReference type="PROSITE" id="PS00942">
    <property type="entry name" value="GLPT"/>
    <property type="match status" value="1"/>
</dbReference>
<dbReference type="RefSeq" id="WP_237359709.1">
    <property type="nucleotide sequence ID" value="NZ_CAKLDM010000001.1"/>
</dbReference>
<dbReference type="Pfam" id="PF07690">
    <property type="entry name" value="MFS_1"/>
    <property type="match status" value="1"/>
</dbReference>
<comment type="caution">
    <text evidence="8">The sequence shown here is derived from an EMBL/GenBank/DDBJ whole genome shotgun (WGS) entry which is preliminary data.</text>
</comment>
<evidence type="ECO:0000256" key="3">
    <source>
        <dbReference type="ARBA" id="ARBA00022692"/>
    </source>
</evidence>
<organism evidence="8 9">
    <name type="scientific">Vibrio marisflavi CECT 7928</name>
    <dbReference type="NCBI Taxonomy" id="634439"/>
    <lineage>
        <taxon>Bacteria</taxon>
        <taxon>Pseudomonadati</taxon>
        <taxon>Pseudomonadota</taxon>
        <taxon>Gammaproteobacteria</taxon>
        <taxon>Vibrionales</taxon>
        <taxon>Vibrionaceae</taxon>
        <taxon>Vibrio</taxon>
    </lineage>
</organism>
<feature type="domain" description="Major facilitator superfamily (MFS) profile" evidence="7">
    <location>
        <begin position="27"/>
        <end position="450"/>
    </location>
</feature>
<name>A0ABM8ZYZ1_9VIBR</name>
<dbReference type="Gene3D" id="1.20.1250.20">
    <property type="entry name" value="MFS general substrate transporter like domains"/>
    <property type="match status" value="2"/>
</dbReference>
<dbReference type="InterPro" id="IPR000849">
    <property type="entry name" value="Sugar_P_transporter"/>
</dbReference>
<evidence type="ECO:0000313" key="8">
    <source>
        <dbReference type="EMBL" id="CAH0536233.1"/>
    </source>
</evidence>
<dbReference type="SUPFAM" id="SSF103473">
    <property type="entry name" value="MFS general substrate transporter"/>
    <property type="match status" value="1"/>
</dbReference>
<evidence type="ECO:0000256" key="1">
    <source>
        <dbReference type="ARBA" id="ARBA00004127"/>
    </source>
</evidence>
<dbReference type="PROSITE" id="PS50850">
    <property type="entry name" value="MFS"/>
    <property type="match status" value="1"/>
</dbReference>
<evidence type="ECO:0000256" key="6">
    <source>
        <dbReference type="SAM" id="Phobius"/>
    </source>
</evidence>
<sequence length="465" mass="50730">MLKFLEQVRLPTLDLPLEIRKKMWLKRFMYSYAVVFLSYMAMYFIRKNFNIAQVDMINKYGLSMTELGLIGLGFSITYGIGKTVMNYYADGKNSKQFLPFMLILSGIAMIGFSIAMGGGLINLIFMIGFYSLSGLFQSVGGSNSVTTITKWTPKNKRGSFVGLWNMSHNIGGAGAAAVALFGANYLFNGDVIGMFIFPSAIALVIGCIGLFVGNDSPEAYGLGPVEELFDEEIGEEDQKAEDDKMTKWQIFVEFVLKNKVIWLLCFANVFLYVVRIGIDQWSTVYAYQELGLSKEVAIQGFTMFEVGALVGTLMWGFLSDLANGRRGLTSCVSLALIIFTLSIYQHANTEFTYLASLFALGFLVFGPQLLIGVAAIGFVPKKGLSAADGIKGTFAYLIGDSFAKLGLGLIADGTPIFGLTGWAGTFAALDTAAACCLVLMAFVAVAEEKKIRKAKKKHLQAIQAS</sequence>
<feature type="transmembrane region" description="Helical" evidence="6">
    <location>
        <begin position="327"/>
        <end position="347"/>
    </location>
</feature>
<evidence type="ECO:0000256" key="2">
    <source>
        <dbReference type="ARBA" id="ARBA00009598"/>
    </source>
</evidence>
<dbReference type="PIRSF" id="PIRSF002808">
    <property type="entry name" value="Hexose_phosphate_transp"/>
    <property type="match status" value="1"/>
</dbReference>
<feature type="transmembrane region" description="Helical" evidence="6">
    <location>
        <begin position="353"/>
        <end position="380"/>
    </location>
</feature>
<feature type="transmembrane region" description="Helical" evidence="6">
    <location>
        <begin position="298"/>
        <end position="318"/>
    </location>
</feature>
<evidence type="ECO:0000259" key="7">
    <source>
        <dbReference type="PROSITE" id="PS50850"/>
    </source>
</evidence>
<dbReference type="Proteomes" id="UP000838748">
    <property type="component" value="Unassembled WGS sequence"/>
</dbReference>
<accession>A0ABM8ZYZ1</accession>
<keyword evidence="3 6" id="KW-0812">Transmembrane</keyword>
<feature type="transmembrane region" description="Helical" evidence="6">
    <location>
        <begin position="120"/>
        <end position="139"/>
    </location>
</feature>
<feature type="transmembrane region" description="Helical" evidence="6">
    <location>
        <begin position="28"/>
        <end position="45"/>
    </location>
</feature>
<dbReference type="PANTHER" id="PTHR43826:SF2">
    <property type="entry name" value="HEXOSE-6-PHOSPHATE:PHOSPHATE ANTIPORTER"/>
    <property type="match status" value="1"/>
</dbReference>
<dbReference type="PANTHER" id="PTHR43826">
    <property type="entry name" value="GLUCOSE-6-PHOSPHATE EXCHANGER SLC37A4"/>
    <property type="match status" value="1"/>
</dbReference>
<dbReference type="InterPro" id="IPR051337">
    <property type="entry name" value="OPA_Antiporter"/>
</dbReference>
<feature type="transmembrane region" description="Helical" evidence="6">
    <location>
        <begin position="392"/>
        <end position="411"/>
    </location>
</feature>
<dbReference type="EMBL" id="CAKLDM010000001">
    <property type="protein sequence ID" value="CAH0536233.1"/>
    <property type="molecule type" value="Genomic_DNA"/>
</dbReference>
<feature type="transmembrane region" description="Helical" evidence="6">
    <location>
        <begin position="191"/>
        <end position="212"/>
    </location>
</feature>
<keyword evidence="4 6" id="KW-1133">Transmembrane helix</keyword>
<dbReference type="InterPro" id="IPR020846">
    <property type="entry name" value="MFS_dom"/>
</dbReference>
<comment type="subcellular location">
    <subcellularLocation>
        <location evidence="1">Endomembrane system</location>
        <topology evidence="1">Multi-pass membrane protein</topology>
    </subcellularLocation>
</comment>
<dbReference type="InterPro" id="IPR036259">
    <property type="entry name" value="MFS_trans_sf"/>
</dbReference>
<evidence type="ECO:0000256" key="5">
    <source>
        <dbReference type="ARBA" id="ARBA00023136"/>
    </source>
</evidence>
<evidence type="ECO:0000313" key="9">
    <source>
        <dbReference type="Proteomes" id="UP000838748"/>
    </source>
</evidence>
<comment type="similarity">
    <text evidence="2">Belongs to the major facilitator superfamily. Organophosphate:Pi antiporter (OPA) (TC 2.A.1.4) family.</text>
</comment>
<feature type="transmembrane region" description="Helical" evidence="6">
    <location>
        <begin position="160"/>
        <end position="185"/>
    </location>
</feature>
<feature type="transmembrane region" description="Helical" evidence="6">
    <location>
        <begin position="260"/>
        <end position="278"/>
    </location>
</feature>
<dbReference type="NCBIfam" id="TIGR00881">
    <property type="entry name" value="2A0104"/>
    <property type="match status" value="1"/>
</dbReference>
<feature type="transmembrane region" description="Helical" evidence="6">
    <location>
        <begin position="97"/>
        <end position="114"/>
    </location>
</feature>
<proteinExistence type="inferred from homology"/>
<feature type="transmembrane region" description="Helical" evidence="6">
    <location>
        <begin position="65"/>
        <end position="85"/>
    </location>
</feature>
<feature type="transmembrane region" description="Helical" evidence="6">
    <location>
        <begin position="423"/>
        <end position="446"/>
    </location>
</feature>
<reference evidence="8" key="1">
    <citation type="submission" date="2021-11" db="EMBL/GenBank/DDBJ databases">
        <authorList>
            <person name="Rodrigo-Torres L."/>
            <person name="Arahal R. D."/>
            <person name="Lucena T."/>
        </authorList>
    </citation>
    <scope>NUCLEOTIDE SEQUENCE</scope>
    <source>
        <strain evidence="8">CECT 7928</strain>
    </source>
</reference>
<dbReference type="InterPro" id="IPR021159">
    <property type="entry name" value="Sugar-P_transporter_CS"/>
</dbReference>
<keyword evidence="5 6" id="KW-0472">Membrane</keyword>
<protein>
    <submittedName>
        <fullName evidence="8">Hexose-6-phosphate:phosphate antiporter</fullName>
    </submittedName>
</protein>
<keyword evidence="9" id="KW-1185">Reference proteome</keyword>